<name>A0A375JCR6_9BURK</name>
<dbReference type="InterPro" id="IPR012337">
    <property type="entry name" value="RNaseH-like_sf"/>
</dbReference>
<sequence>MSRHAELTAATGVRVYFCDPHSPWQRGTCENTNGLLRQYLPKGTDLSIYSQG</sequence>
<dbReference type="PANTHER" id="PTHR10948:SF23">
    <property type="entry name" value="TRANSPOSASE INSI FOR INSERTION SEQUENCE ELEMENT IS30A-RELATED"/>
    <property type="match status" value="1"/>
</dbReference>
<reference evidence="1 2" key="1">
    <citation type="submission" date="2018-01" db="EMBL/GenBank/DDBJ databases">
        <authorList>
            <person name="Gaut B.S."/>
            <person name="Morton B.R."/>
            <person name="Clegg M.T."/>
            <person name="Duvall M.R."/>
        </authorList>
    </citation>
    <scope>NUCLEOTIDE SEQUENCE [LARGE SCALE GENOMIC DNA]</scope>
    <source>
        <strain evidence="1">Cupriavidus taiwanensis cmp 52</strain>
    </source>
</reference>
<accession>A0A375JCR6</accession>
<dbReference type="GO" id="GO:0005829">
    <property type="term" value="C:cytosol"/>
    <property type="evidence" value="ECO:0007669"/>
    <property type="project" value="TreeGrafter"/>
</dbReference>
<dbReference type="AlphaFoldDB" id="A0A375JCR6"/>
<evidence type="ECO:0000313" key="1">
    <source>
        <dbReference type="EMBL" id="SPS02975.1"/>
    </source>
</evidence>
<dbReference type="SUPFAM" id="SSF53098">
    <property type="entry name" value="Ribonuclease H-like"/>
    <property type="match status" value="1"/>
</dbReference>
<dbReference type="EMBL" id="OVTA01000121">
    <property type="protein sequence ID" value="SPS02975.1"/>
    <property type="molecule type" value="Genomic_DNA"/>
</dbReference>
<dbReference type="GO" id="GO:0006313">
    <property type="term" value="P:DNA transposition"/>
    <property type="evidence" value="ECO:0007669"/>
    <property type="project" value="InterPro"/>
</dbReference>
<dbReference type="PANTHER" id="PTHR10948">
    <property type="entry name" value="TRANSPOSASE"/>
    <property type="match status" value="1"/>
</dbReference>
<dbReference type="GO" id="GO:0003677">
    <property type="term" value="F:DNA binding"/>
    <property type="evidence" value="ECO:0007669"/>
    <property type="project" value="InterPro"/>
</dbReference>
<dbReference type="PROSITE" id="PS01043">
    <property type="entry name" value="TRANSPOSASE_IS30"/>
    <property type="match status" value="1"/>
</dbReference>
<protein>
    <recommendedName>
        <fullName evidence="3">Transposase</fullName>
    </recommendedName>
</protein>
<dbReference type="Proteomes" id="UP000256805">
    <property type="component" value="Unassembled WGS sequence"/>
</dbReference>
<dbReference type="NCBIfam" id="NF033563">
    <property type="entry name" value="transpos_IS30"/>
    <property type="match status" value="1"/>
</dbReference>
<evidence type="ECO:0000313" key="2">
    <source>
        <dbReference type="Proteomes" id="UP000256805"/>
    </source>
</evidence>
<organism evidence="1 2">
    <name type="scientific">Cupriavidus taiwanensis</name>
    <dbReference type="NCBI Taxonomy" id="164546"/>
    <lineage>
        <taxon>Bacteria</taxon>
        <taxon>Pseudomonadati</taxon>
        <taxon>Pseudomonadota</taxon>
        <taxon>Betaproteobacteria</taxon>
        <taxon>Burkholderiales</taxon>
        <taxon>Burkholderiaceae</taxon>
        <taxon>Cupriavidus</taxon>
    </lineage>
</organism>
<dbReference type="InterPro" id="IPR001598">
    <property type="entry name" value="Transposase_IS30_CS"/>
</dbReference>
<dbReference type="GO" id="GO:0004803">
    <property type="term" value="F:transposase activity"/>
    <property type="evidence" value="ECO:0007669"/>
    <property type="project" value="InterPro"/>
</dbReference>
<proteinExistence type="predicted"/>
<dbReference type="InterPro" id="IPR053392">
    <property type="entry name" value="Transposase_IS30-like"/>
</dbReference>
<dbReference type="InterPro" id="IPR051917">
    <property type="entry name" value="Transposase-Integrase"/>
</dbReference>
<evidence type="ECO:0008006" key="3">
    <source>
        <dbReference type="Google" id="ProtNLM"/>
    </source>
</evidence>
<gene>
    <name evidence="1" type="ORF">CBM2634_U540001</name>
</gene>